<dbReference type="InterPro" id="IPR011333">
    <property type="entry name" value="SKP1/BTB/POZ_sf"/>
</dbReference>
<dbReference type="PROSITE" id="PS50097">
    <property type="entry name" value="BTB"/>
    <property type="match status" value="1"/>
</dbReference>
<accession>A0A183C5I8</accession>
<feature type="chain" id="PRO_5008147106" evidence="1">
    <location>
        <begin position="27"/>
        <end position="288"/>
    </location>
</feature>
<keyword evidence="1" id="KW-0732">Signal</keyword>
<dbReference type="CDD" id="cd00121">
    <property type="entry name" value="MATH"/>
    <property type="match status" value="1"/>
</dbReference>
<proteinExistence type="predicted"/>
<dbReference type="SUPFAM" id="SSF54695">
    <property type="entry name" value="POZ domain"/>
    <property type="match status" value="1"/>
</dbReference>
<name>A0A183C5I8_GLOPA</name>
<dbReference type="Pfam" id="PF00651">
    <property type="entry name" value="BTB"/>
    <property type="match status" value="1"/>
</dbReference>
<dbReference type="AlphaFoldDB" id="A0A183C5I8"/>
<sequence>MKSFSIQHFFILHIFLYLFLLNLSKFNPDALSDKVSLRIDKFSDFVKEPVGTRRQGGKLNAHGMSWHLEAFINESNTVKYLGMSLNCSNNSKIDPNWNCFARSFFIITKLLNICQSANEDSVELAAVFVPETPCGNRRNSGPPRTDILTVKSSGDESKSDVPINKNFLAAHSDFFDVWLDRDTAEGCSVSIDPPDTVEHFNKMIDVLHLGDYVLNDENVENVLNLADKFMVEEVKGKCLKFLASEHCKIATMKKFQIATKYDVALGEYILQMIQKSDRTMEAQKRGKE</sequence>
<dbReference type="SMART" id="SM00225">
    <property type="entry name" value="BTB"/>
    <property type="match status" value="1"/>
</dbReference>
<dbReference type="Proteomes" id="UP000050741">
    <property type="component" value="Unassembled WGS sequence"/>
</dbReference>
<evidence type="ECO:0000256" key="1">
    <source>
        <dbReference type="SAM" id="SignalP"/>
    </source>
</evidence>
<reference evidence="3" key="2">
    <citation type="submission" date="2014-05" db="EMBL/GenBank/DDBJ databases">
        <title>The genome and life-stage specific transcriptomes of Globodera pallida elucidate key aspects of plant parasitism by a cyst nematode.</title>
        <authorList>
            <person name="Cotton J.A."/>
            <person name="Lilley C.J."/>
            <person name="Jones L.M."/>
            <person name="Kikuchi T."/>
            <person name="Reid A.J."/>
            <person name="Thorpe P."/>
            <person name="Tsai I.J."/>
            <person name="Beasley H."/>
            <person name="Blok V."/>
            <person name="Cock P.J.A."/>
            <person name="Van den Akker S.E."/>
            <person name="Holroyd N."/>
            <person name="Hunt M."/>
            <person name="Mantelin S."/>
            <person name="Naghra H."/>
            <person name="Pain A."/>
            <person name="Palomares-Rius J.E."/>
            <person name="Zarowiecki M."/>
            <person name="Berriman M."/>
            <person name="Jones J.T."/>
            <person name="Urwin P.E."/>
        </authorList>
    </citation>
    <scope>NUCLEOTIDE SEQUENCE [LARGE SCALE GENOMIC DNA]</scope>
    <source>
        <strain evidence="3">Lindley</strain>
    </source>
</reference>
<protein>
    <submittedName>
        <fullName evidence="4">BTB domain-containing protein</fullName>
    </submittedName>
</protein>
<reference evidence="4" key="3">
    <citation type="submission" date="2016-06" db="UniProtKB">
        <authorList>
            <consortium name="WormBaseParasite"/>
        </authorList>
    </citation>
    <scope>IDENTIFICATION</scope>
</reference>
<keyword evidence="3" id="KW-1185">Reference proteome</keyword>
<dbReference type="InterPro" id="IPR002083">
    <property type="entry name" value="MATH/TRAF_dom"/>
</dbReference>
<reference evidence="3" key="1">
    <citation type="submission" date="2013-12" db="EMBL/GenBank/DDBJ databases">
        <authorList>
            <person name="Aslett M."/>
        </authorList>
    </citation>
    <scope>NUCLEOTIDE SEQUENCE [LARGE SCALE GENOMIC DNA]</scope>
    <source>
        <strain evidence="3">Lindley</strain>
    </source>
</reference>
<evidence type="ECO:0000313" key="4">
    <source>
        <dbReference type="WBParaSite" id="GPLIN_000813300"/>
    </source>
</evidence>
<feature type="signal peptide" evidence="1">
    <location>
        <begin position="1"/>
        <end position="26"/>
    </location>
</feature>
<dbReference type="CDD" id="cd18186">
    <property type="entry name" value="BTB_POZ_ZBTB_KLHL-like"/>
    <property type="match status" value="1"/>
</dbReference>
<evidence type="ECO:0000259" key="2">
    <source>
        <dbReference type="PROSITE" id="PS50097"/>
    </source>
</evidence>
<dbReference type="PANTHER" id="PTHR22744:SF14">
    <property type="entry name" value="BTB DOMAIN-CONTAINING PROTEIN-RELATED"/>
    <property type="match status" value="1"/>
</dbReference>
<dbReference type="PANTHER" id="PTHR22744">
    <property type="entry name" value="HELIX LOOP HELIX PROTEIN 21-RELATED"/>
    <property type="match status" value="1"/>
</dbReference>
<dbReference type="Gene3D" id="3.30.710.10">
    <property type="entry name" value="Potassium Channel Kv1.1, Chain A"/>
    <property type="match status" value="1"/>
</dbReference>
<dbReference type="InterPro" id="IPR000210">
    <property type="entry name" value="BTB/POZ_dom"/>
</dbReference>
<evidence type="ECO:0000313" key="3">
    <source>
        <dbReference type="Proteomes" id="UP000050741"/>
    </source>
</evidence>
<dbReference type="WBParaSite" id="GPLIN_000813300">
    <property type="protein sequence ID" value="GPLIN_000813300"/>
    <property type="gene ID" value="GPLIN_000813300"/>
</dbReference>
<feature type="domain" description="BTB" evidence="2">
    <location>
        <begin position="145"/>
        <end position="216"/>
    </location>
</feature>
<organism evidence="3 4">
    <name type="scientific">Globodera pallida</name>
    <name type="common">Potato cyst nematode worm</name>
    <name type="synonym">Heterodera pallida</name>
    <dbReference type="NCBI Taxonomy" id="36090"/>
    <lineage>
        <taxon>Eukaryota</taxon>
        <taxon>Metazoa</taxon>
        <taxon>Ecdysozoa</taxon>
        <taxon>Nematoda</taxon>
        <taxon>Chromadorea</taxon>
        <taxon>Rhabditida</taxon>
        <taxon>Tylenchina</taxon>
        <taxon>Tylenchomorpha</taxon>
        <taxon>Tylenchoidea</taxon>
        <taxon>Heteroderidae</taxon>
        <taxon>Heteroderinae</taxon>
        <taxon>Globodera</taxon>
    </lineage>
</organism>